<dbReference type="EMBL" id="CAEZWR010000005">
    <property type="protein sequence ID" value="CAB4653516.1"/>
    <property type="molecule type" value="Genomic_DNA"/>
</dbReference>
<accession>A0A6J6KVX2</accession>
<sequence>MGFKSALSWAWATYRSQLAAYIALSAVVAIVLFAQQIATKPIVTALENCIDANSPGQVNSCEGGITNAGLAGVVAIAFSLIALLASAGVMRAALGSTRGQAPSFADMLNGTHLWKFLLFSFLYTVLQNVGLLLCFFPIVIVTLFFQLGPFYILDRGIGPLAAFKASARMMRGHFQIGLWLAALTVAVLILGSFTLGLSTLVTLPMLSLVTAHLYRQFNQQSVT</sequence>
<dbReference type="PANTHER" id="PTHR40076:SF1">
    <property type="entry name" value="MEMBRANE PROTEIN"/>
    <property type="match status" value="1"/>
</dbReference>
<keyword evidence="1" id="KW-1133">Transmembrane helix</keyword>
<evidence type="ECO:0000313" key="3">
    <source>
        <dbReference type="EMBL" id="CAB4653516.1"/>
    </source>
</evidence>
<feature type="transmembrane region" description="Helical" evidence="1">
    <location>
        <begin position="174"/>
        <end position="197"/>
    </location>
</feature>
<feature type="transmembrane region" description="Helical" evidence="1">
    <location>
        <begin position="68"/>
        <end position="92"/>
    </location>
</feature>
<name>A0A6J6KVX2_9ZZZZ</name>
<keyword evidence="1" id="KW-0812">Transmembrane</keyword>
<organism evidence="3">
    <name type="scientific">freshwater metagenome</name>
    <dbReference type="NCBI Taxonomy" id="449393"/>
    <lineage>
        <taxon>unclassified sequences</taxon>
        <taxon>metagenomes</taxon>
        <taxon>ecological metagenomes</taxon>
    </lineage>
</organism>
<evidence type="ECO:0000256" key="1">
    <source>
        <dbReference type="SAM" id="Phobius"/>
    </source>
</evidence>
<protein>
    <submittedName>
        <fullName evidence="3">Unannotated protein</fullName>
    </submittedName>
</protein>
<gene>
    <name evidence="2" type="ORF">UFOPK1908_01301</name>
    <name evidence="3" type="ORF">UFOPK2282_00075</name>
    <name evidence="4" type="ORF">UFOPK3576_00739</name>
</gene>
<keyword evidence="1" id="KW-0472">Membrane</keyword>
<dbReference type="AlphaFoldDB" id="A0A6J6KVX2"/>
<proteinExistence type="predicted"/>
<dbReference type="InterPro" id="IPR010380">
    <property type="entry name" value="DUF975"/>
</dbReference>
<dbReference type="EMBL" id="CAFBMO010000023">
    <property type="protein sequence ID" value="CAB4905625.1"/>
    <property type="molecule type" value="Genomic_DNA"/>
</dbReference>
<feature type="transmembrane region" description="Helical" evidence="1">
    <location>
        <begin position="18"/>
        <end position="38"/>
    </location>
</feature>
<evidence type="ECO:0000313" key="2">
    <source>
        <dbReference type="EMBL" id="CAB4628034.1"/>
    </source>
</evidence>
<reference evidence="3" key="1">
    <citation type="submission" date="2020-05" db="EMBL/GenBank/DDBJ databases">
        <authorList>
            <person name="Chiriac C."/>
            <person name="Salcher M."/>
            <person name="Ghai R."/>
            <person name="Kavagutti S V."/>
        </authorList>
    </citation>
    <scope>NUCLEOTIDE SEQUENCE</scope>
</reference>
<feature type="transmembrane region" description="Helical" evidence="1">
    <location>
        <begin position="129"/>
        <end position="153"/>
    </location>
</feature>
<dbReference type="EMBL" id="CAEZVB010000079">
    <property type="protein sequence ID" value="CAB4628034.1"/>
    <property type="molecule type" value="Genomic_DNA"/>
</dbReference>
<dbReference type="PANTHER" id="PTHR40076">
    <property type="entry name" value="MEMBRANE PROTEIN-RELATED"/>
    <property type="match status" value="1"/>
</dbReference>
<evidence type="ECO:0000313" key="4">
    <source>
        <dbReference type="EMBL" id="CAB4905625.1"/>
    </source>
</evidence>